<sequence>MGLMQAPRPAASASALPGSMKPRLQRRRAGHCSSSRVGSSSSIAGVDEAPPATKPSWPLQQQPRRQQQQHCRGR</sequence>
<name>A0A6A3FX11_9STRA</name>
<evidence type="ECO:0000313" key="2">
    <source>
        <dbReference type="EMBL" id="KAE8950704.1"/>
    </source>
</evidence>
<evidence type="ECO:0000313" key="3">
    <source>
        <dbReference type="Proteomes" id="UP000435112"/>
    </source>
</evidence>
<accession>A0A6A3FX11</accession>
<gene>
    <name evidence="2" type="ORF">PR002_g33190</name>
</gene>
<reference evidence="2 3" key="1">
    <citation type="submission" date="2018-09" db="EMBL/GenBank/DDBJ databases">
        <title>Genomic investigation of the strawberry pathogen Phytophthora fragariae indicates pathogenicity is determined by transcriptional variation in three key races.</title>
        <authorList>
            <person name="Adams T.M."/>
            <person name="Armitage A.D."/>
            <person name="Sobczyk M.K."/>
            <person name="Bates H.J."/>
            <person name="Dunwell J.M."/>
            <person name="Nellist C.F."/>
            <person name="Harrison R.J."/>
        </authorList>
    </citation>
    <scope>NUCLEOTIDE SEQUENCE [LARGE SCALE GENOMIC DNA]</scope>
    <source>
        <strain evidence="2 3">SCRP324</strain>
    </source>
</reference>
<feature type="compositionally biased region" description="Low complexity" evidence="1">
    <location>
        <begin position="33"/>
        <end position="42"/>
    </location>
</feature>
<comment type="caution">
    <text evidence="2">The sequence shown here is derived from an EMBL/GenBank/DDBJ whole genome shotgun (WGS) entry which is preliminary data.</text>
</comment>
<organism evidence="2 3">
    <name type="scientific">Phytophthora rubi</name>
    <dbReference type="NCBI Taxonomy" id="129364"/>
    <lineage>
        <taxon>Eukaryota</taxon>
        <taxon>Sar</taxon>
        <taxon>Stramenopiles</taxon>
        <taxon>Oomycota</taxon>
        <taxon>Peronosporomycetes</taxon>
        <taxon>Peronosporales</taxon>
        <taxon>Peronosporaceae</taxon>
        <taxon>Phytophthora</taxon>
    </lineage>
</organism>
<feature type="region of interest" description="Disordered" evidence="1">
    <location>
        <begin position="1"/>
        <end position="74"/>
    </location>
</feature>
<evidence type="ECO:0000256" key="1">
    <source>
        <dbReference type="SAM" id="MobiDB-lite"/>
    </source>
</evidence>
<feature type="compositionally biased region" description="Low complexity" evidence="1">
    <location>
        <begin position="1"/>
        <end position="19"/>
    </location>
</feature>
<dbReference type="AlphaFoldDB" id="A0A6A3FX11"/>
<protein>
    <submittedName>
        <fullName evidence="2">Uncharacterized protein</fullName>
    </submittedName>
</protein>
<dbReference type="EMBL" id="QXFU01013571">
    <property type="protein sequence ID" value="KAE8950704.1"/>
    <property type="molecule type" value="Genomic_DNA"/>
</dbReference>
<dbReference type="Proteomes" id="UP000435112">
    <property type="component" value="Unassembled WGS sequence"/>
</dbReference>
<feature type="compositionally biased region" description="Low complexity" evidence="1">
    <location>
        <begin position="60"/>
        <end position="74"/>
    </location>
</feature>
<proteinExistence type="predicted"/>